<proteinExistence type="predicted"/>
<gene>
    <name evidence="2" type="ORF">I8531_005182</name>
</gene>
<dbReference type="RefSeq" id="WP_167337879.1">
    <property type="nucleotide sequence ID" value="NZ_CABMNU010000005.1"/>
</dbReference>
<reference evidence="2" key="2">
    <citation type="submission" date="2020-10" db="EMBL/GenBank/DDBJ databases">
        <authorList>
            <consortium name="NCBI Pathogen Detection Project"/>
        </authorList>
    </citation>
    <scope>NUCLEOTIDE SEQUENCE</scope>
    <source>
        <strain evidence="2">CAVp300</strain>
    </source>
</reference>
<protein>
    <submittedName>
        <fullName evidence="2">Uncharacterized protein</fullName>
    </submittedName>
</protein>
<name>A0A9P3TCM4_KLUIN</name>
<dbReference type="AlphaFoldDB" id="A0A9P3TCM4"/>
<organism evidence="2 3">
    <name type="scientific">Kluyvera intermedia</name>
    <name type="common">Enterobacter intermedius</name>
    <dbReference type="NCBI Taxonomy" id="61648"/>
    <lineage>
        <taxon>Bacteria</taxon>
        <taxon>Pseudomonadati</taxon>
        <taxon>Pseudomonadota</taxon>
        <taxon>Gammaproteobacteria</taxon>
        <taxon>Enterobacterales</taxon>
        <taxon>Enterobacteriaceae</taxon>
        <taxon>Kluyvera</taxon>
    </lineage>
</organism>
<evidence type="ECO:0000313" key="2">
    <source>
        <dbReference type="EMBL" id="HAT3584780.1"/>
    </source>
</evidence>
<evidence type="ECO:0000313" key="3">
    <source>
        <dbReference type="Proteomes" id="UP000867740"/>
    </source>
</evidence>
<dbReference type="Proteomes" id="UP000867740">
    <property type="component" value="Unassembled WGS sequence"/>
</dbReference>
<evidence type="ECO:0000256" key="1">
    <source>
        <dbReference type="SAM" id="MobiDB-lite"/>
    </source>
</evidence>
<feature type="compositionally biased region" description="Polar residues" evidence="1">
    <location>
        <begin position="37"/>
        <end position="51"/>
    </location>
</feature>
<comment type="caution">
    <text evidence="2">The sequence shown here is derived from an EMBL/GenBank/DDBJ whole genome shotgun (WGS) entry which is preliminary data.</text>
</comment>
<feature type="region of interest" description="Disordered" evidence="1">
    <location>
        <begin position="22"/>
        <end position="51"/>
    </location>
</feature>
<sequence>MPEFIYPAGASLSRATYQRNRNIEPYPGSGVYAAIRGNNTPRQHNTRNIEA</sequence>
<dbReference type="EMBL" id="DACSUM010000071">
    <property type="protein sequence ID" value="HAT3584780.1"/>
    <property type="molecule type" value="Genomic_DNA"/>
</dbReference>
<reference evidence="2" key="1">
    <citation type="journal article" date="2018" name="Genome Biol.">
        <title>SKESA: strategic k-mer extension for scrupulous assemblies.</title>
        <authorList>
            <person name="Souvorov A."/>
            <person name="Agarwala R."/>
            <person name="Lipman D.J."/>
        </authorList>
    </citation>
    <scope>NUCLEOTIDE SEQUENCE</scope>
    <source>
        <strain evidence="2">CAVp300</strain>
    </source>
</reference>
<accession>A0A9P3TCM4</accession>